<gene>
    <name evidence="2" type="ORF">CYCCA115_LOCUS23398</name>
</gene>
<evidence type="ECO:0008006" key="4">
    <source>
        <dbReference type="Google" id="ProtNLM"/>
    </source>
</evidence>
<feature type="compositionally biased region" description="Pro residues" evidence="1">
    <location>
        <begin position="239"/>
        <end position="250"/>
    </location>
</feature>
<dbReference type="EMBL" id="CAKOGP040002403">
    <property type="protein sequence ID" value="CAJ1968779.1"/>
    <property type="molecule type" value="Genomic_DNA"/>
</dbReference>
<protein>
    <recommendedName>
        <fullName evidence="4">Myb/SANT-like domain-containing protein</fullName>
    </recommendedName>
</protein>
<accession>A0AAD2GDN2</accession>
<dbReference type="Proteomes" id="UP001295423">
    <property type="component" value="Unassembled WGS sequence"/>
</dbReference>
<feature type="region of interest" description="Disordered" evidence="1">
    <location>
        <begin position="157"/>
        <end position="311"/>
    </location>
</feature>
<reference evidence="2" key="1">
    <citation type="submission" date="2023-08" db="EMBL/GenBank/DDBJ databases">
        <authorList>
            <person name="Audoor S."/>
            <person name="Bilcke G."/>
        </authorList>
    </citation>
    <scope>NUCLEOTIDE SEQUENCE</scope>
</reference>
<proteinExistence type="predicted"/>
<feature type="compositionally biased region" description="Low complexity" evidence="1">
    <location>
        <begin position="206"/>
        <end position="225"/>
    </location>
</feature>
<name>A0AAD2GDN2_9STRA</name>
<keyword evidence="3" id="KW-1185">Reference proteome</keyword>
<dbReference type="AlphaFoldDB" id="A0AAD2GDN2"/>
<evidence type="ECO:0000256" key="1">
    <source>
        <dbReference type="SAM" id="MobiDB-lite"/>
    </source>
</evidence>
<evidence type="ECO:0000313" key="3">
    <source>
        <dbReference type="Proteomes" id="UP001295423"/>
    </source>
</evidence>
<comment type="caution">
    <text evidence="2">The sequence shown here is derived from an EMBL/GenBank/DDBJ whole genome shotgun (WGS) entry which is preliminary data.</text>
</comment>
<organism evidence="2 3">
    <name type="scientific">Cylindrotheca closterium</name>
    <dbReference type="NCBI Taxonomy" id="2856"/>
    <lineage>
        <taxon>Eukaryota</taxon>
        <taxon>Sar</taxon>
        <taxon>Stramenopiles</taxon>
        <taxon>Ochrophyta</taxon>
        <taxon>Bacillariophyta</taxon>
        <taxon>Bacillariophyceae</taxon>
        <taxon>Bacillariophycidae</taxon>
        <taxon>Bacillariales</taxon>
        <taxon>Bacillariaceae</taxon>
        <taxon>Cylindrotheca</taxon>
    </lineage>
</organism>
<sequence length="389" mass="43492">MMKNNDGEVFWACTKACYLAIQSSKASSRVPWDKDGPNGPTDPVNSETILLEWLLTANNYSNYRGGNGSRGTSKTQYSHQISNLLKTKGINIERTAEQVRDKIGGIERAYKVARDFMYTETGVGLLATDEGSFQDLVRKRCKNFFELEPIFTDRVGISPETNEEMPNDGFGDVGNDLADSDDDSLLDVIGMVGGKSNPVAENNMESPSASTATRVTTPSSTSTSVDQRTPRPSPTLATPTPPGKRAPPPVILKQKSPNASKKKQTPGDPVIISARKRIKEETMESFLRTSQSQLDEEGSKKQKRHEENVGLKKEEISQREKHFRMRFEEEQKVFKRQAIAEEASFRKACLAELHGLLAENKSDRYIHLMHPHLVDILKQFRELEEDGEV</sequence>
<dbReference type="PANTHER" id="PTHR33324:SF2">
    <property type="entry name" value="MYB_SANT-LIKE DNA-BINDING DOMAIN-CONTAINING PROTEIN"/>
    <property type="match status" value="1"/>
</dbReference>
<feature type="compositionally biased region" description="Basic and acidic residues" evidence="1">
    <location>
        <begin position="297"/>
        <end position="311"/>
    </location>
</feature>
<evidence type="ECO:0000313" key="2">
    <source>
        <dbReference type="EMBL" id="CAJ1968779.1"/>
    </source>
</evidence>
<dbReference type="PANTHER" id="PTHR33324">
    <property type="entry name" value="EXPRESSED PROTEIN"/>
    <property type="match status" value="1"/>
</dbReference>